<feature type="domain" description="TonB C-terminal" evidence="12">
    <location>
        <begin position="431"/>
        <end position="522"/>
    </location>
</feature>
<feature type="signal peptide" evidence="11">
    <location>
        <begin position="1"/>
        <end position="32"/>
    </location>
</feature>
<evidence type="ECO:0000256" key="7">
    <source>
        <dbReference type="ARBA" id="ARBA00022927"/>
    </source>
</evidence>
<feature type="chain" id="PRO_5043028022" description="TonB C-terminal domain-containing protein" evidence="11">
    <location>
        <begin position="33"/>
        <end position="522"/>
    </location>
</feature>
<reference evidence="13 14" key="1">
    <citation type="journal article" date="2022" name="IScience">
        <title>An ultrasensitive nanofiber-based assay for enzymatic hydrolysis and deep-sea microbial degradation of cellulose.</title>
        <authorList>
            <person name="Tsudome M."/>
            <person name="Tachioka M."/>
            <person name="Miyazaki M."/>
            <person name="Uchimura K."/>
            <person name="Tsuda M."/>
            <person name="Takaki Y."/>
            <person name="Deguchi S."/>
        </authorList>
    </citation>
    <scope>NUCLEOTIDE SEQUENCE [LARGE SCALE GENOMIC DNA]</scope>
    <source>
        <strain evidence="13 14">GE09</strain>
    </source>
</reference>
<evidence type="ECO:0000256" key="2">
    <source>
        <dbReference type="ARBA" id="ARBA00006555"/>
    </source>
</evidence>
<dbReference type="PROSITE" id="PS52015">
    <property type="entry name" value="TONB_CTD"/>
    <property type="match status" value="2"/>
</dbReference>
<protein>
    <recommendedName>
        <fullName evidence="12">TonB C-terminal domain-containing protein</fullName>
    </recommendedName>
</protein>
<keyword evidence="6" id="KW-0812">Transmembrane</keyword>
<dbReference type="Gene3D" id="3.30.1150.10">
    <property type="match status" value="2"/>
</dbReference>
<dbReference type="InterPro" id="IPR037682">
    <property type="entry name" value="TonB_C"/>
</dbReference>
<comment type="subcellular location">
    <subcellularLocation>
        <location evidence="1">Cell inner membrane</location>
        <topology evidence="1">Single-pass membrane protein</topology>
        <orientation evidence="1">Periplasmic side</orientation>
    </subcellularLocation>
</comment>
<feature type="region of interest" description="Disordered" evidence="10">
    <location>
        <begin position="215"/>
        <end position="293"/>
    </location>
</feature>
<dbReference type="InterPro" id="IPR006260">
    <property type="entry name" value="TonB/TolA_C"/>
</dbReference>
<keyword evidence="4" id="KW-1003">Cell membrane</keyword>
<evidence type="ECO:0000256" key="4">
    <source>
        <dbReference type="ARBA" id="ARBA00022475"/>
    </source>
</evidence>
<proteinExistence type="inferred from homology"/>
<dbReference type="AlphaFoldDB" id="A0AAN1WGL2"/>
<evidence type="ECO:0000256" key="6">
    <source>
        <dbReference type="ARBA" id="ARBA00022692"/>
    </source>
</evidence>
<evidence type="ECO:0000256" key="9">
    <source>
        <dbReference type="ARBA" id="ARBA00023136"/>
    </source>
</evidence>
<dbReference type="Pfam" id="PF03544">
    <property type="entry name" value="TonB_C"/>
    <property type="match status" value="1"/>
</dbReference>
<evidence type="ECO:0000256" key="10">
    <source>
        <dbReference type="SAM" id="MobiDB-lite"/>
    </source>
</evidence>
<evidence type="ECO:0000256" key="5">
    <source>
        <dbReference type="ARBA" id="ARBA00022519"/>
    </source>
</evidence>
<accession>A0AAN1WGL2</accession>
<dbReference type="PANTHER" id="PTHR33446">
    <property type="entry name" value="PROTEIN TONB-RELATED"/>
    <property type="match status" value="1"/>
</dbReference>
<keyword evidence="8" id="KW-1133">Transmembrane helix</keyword>
<organism evidence="13 14">
    <name type="scientific">Marinagarivorans cellulosilyticus</name>
    <dbReference type="NCBI Taxonomy" id="2721545"/>
    <lineage>
        <taxon>Bacteria</taxon>
        <taxon>Pseudomonadati</taxon>
        <taxon>Pseudomonadota</taxon>
        <taxon>Gammaproteobacteria</taxon>
        <taxon>Cellvibrionales</taxon>
        <taxon>Cellvibrionaceae</taxon>
        <taxon>Marinagarivorans</taxon>
    </lineage>
</organism>
<keyword evidence="3" id="KW-0813">Transport</keyword>
<name>A0AAN1WGL2_9GAMM</name>
<dbReference type="InterPro" id="IPR016087">
    <property type="entry name" value="Chalcone_isomerase"/>
</dbReference>
<keyword evidence="5" id="KW-0997">Cell inner membrane</keyword>
<evidence type="ECO:0000256" key="1">
    <source>
        <dbReference type="ARBA" id="ARBA00004383"/>
    </source>
</evidence>
<keyword evidence="9" id="KW-0472">Membrane</keyword>
<feature type="compositionally biased region" description="Low complexity" evidence="10">
    <location>
        <begin position="261"/>
        <end position="274"/>
    </location>
</feature>
<gene>
    <name evidence="13" type="ORF">MARGE09_P1437</name>
</gene>
<evidence type="ECO:0000256" key="11">
    <source>
        <dbReference type="SAM" id="SignalP"/>
    </source>
</evidence>
<comment type="similarity">
    <text evidence="2">Belongs to the TonB family.</text>
</comment>
<feature type="compositionally biased region" description="Low complexity" evidence="10">
    <location>
        <begin position="219"/>
        <end position="237"/>
    </location>
</feature>
<dbReference type="SUPFAM" id="SSF74653">
    <property type="entry name" value="TolA/TonB C-terminal domain"/>
    <property type="match status" value="2"/>
</dbReference>
<dbReference type="RefSeq" id="WP_236986710.1">
    <property type="nucleotide sequence ID" value="NZ_AP023086.1"/>
</dbReference>
<dbReference type="GO" id="GO:0055085">
    <property type="term" value="P:transmembrane transport"/>
    <property type="evidence" value="ECO:0007669"/>
    <property type="project" value="InterPro"/>
</dbReference>
<keyword evidence="14" id="KW-1185">Reference proteome</keyword>
<dbReference type="Proteomes" id="UP001320119">
    <property type="component" value="Chromosome"/>
</dbReference>
<dbReference type="InterPro" id="IPR051045">
    <property type="entry name" value="TonB-dependent_transducer"/>
</dbReference>
<dbReference type="GO" id="GO:0005886">
    <property type="term" value="C:plasma membrane"/>
    <property type="evidence" value="ECO:0007669"/>
    <property type="project" value="UniProtKB-SubCell"/>
</dbReference>
<keyword evidence="7" id="KW-0653">Protein transport</keyword>
<dbReference type="KEGG" id="marq:MARGE09_P1437"/>
<evidence type="ECO:0000313" key="13">
    <source>
        <dbReference type="EMBL" id="BCD97236.1"/>
    </source>
</evidence>
<keyword evidence="11" id="KW-0732">Signal</keyword>
<dbReference type="EMBL" id="AP023086">
    <property type="protein sequence ID" value="BCD97236.1"/>
    <property type="molecule type" value="Genomic_DNA"/>
</dbReference>
<evidence type="ECO:0000256" key="3">
    <source>
        <dbReference type="ARBA" id="ARBA00022448"/>
    </source>
</evidence>
<evidence type="ECO:0000313" key="14">
    <source>
        <dbReference type="Proteomes" id="UP001320119"/>
    </source>
</evidence>
<dbReference type="Pfam" id="PF16036">
    <property type="entry name" value="Chalcone_3"/>
    <property type="match status" value="1"/>
</dbReference>
<sequence length="522" mass="57100">MTLTEWINTRQASAACYLLCLLTLLTSPYSMALASSQLNGIGTYNHMGKNYYLVAYYTSHSCESTPQCEQATTPARFTLKITTPRWTAHSYSLVWQRELASNNEDTLDKANMKALLAFTRIAETQLTRGDTIDLAYDGSDTTIAVNKVFAVRAPSKTLFNYIGRVWLGPVPPSREFKQNMLAGHQGSHDQAVLDSFNALKPTAARMSLLDTWHSKKAKPAAVPKKNKPAPTTTKSSAPIPPVTPAIATSTAPKQKTSTRETNISKTSTSKTNTSEAKALKTIPPKIKAPNTKAPAPIAREQQLAALEWHIHNTLYQQVEYPAWAKQLDQQGSVSVTFTLNSQLALISIDSIEPAHAGLLGEAVANALQRSQAFSFPPGIDISIEEITTTYQHDFSLSQATPAPTKPSGISDATFEKLLTGTNNSTLAPINIDTNALRAHIRQYVDYPYWAKSLRLKGTVKALITLNAQGQLEDVTIMEGSRHAGFNKAIEDAVKKAAPYPVPTQHPDSDSLISFDYQHVFTP</sequence>
<dbReference type="NCBIfam" id="TIGR01352">
    <property type="entry name" value="tonB_Cterm"/>
    <property type="match status" value="1"/>
</dbReference>
<evidence type="ECO:0000256" key="8">
    <source>
        <dbReference type="ARBA" id="ARBA00022989"/>
    </source>
</evidence>
<evidence type="ECO:0000259" key="12">
    <source>
        <dbReference type="PROSITE" id="PS52015"/>
    </source>
</evidence>
<feature type="domain" description="TonB C-terminal" evidence="12">
    <location>
        <begin position="305"/>
        <end position="403"/>
    </location>
</feature>
<dbReference type="GO" id="GO:0015031">
    <property type="term" value="P:protein transport"/>
    <property type="evidence" value="ECO:0007669"/>
    <property type="project" value="UniProtKB-KW"/>
</dbReference>